<reference evidence="2 3" key="1">
    <citation type="submission" date="2014-08" db="EMBL/GenBank/DDBJ databases">
        <authorList>
            <person name="Hassan Y.I."/>
            <person name="Lepp D."/>
            <person name="Zhou T."/>
        </authorList>
    </citation>
    <scope>NUCLEOTIDE SEQUENCE [LARGE SCALE GENOMIC DNA]</scope>
    <source>
        <strain evidence="2 3">IFO13584</strain>
    </source>
</reference>
<protein>
    <submittedName>
        <fullName evidence="2">Uncharacterized protein</fullName>
    </submittedName>
</protein>
<gene>
    <name evidence="2" type="ORF">JP75_06325</name>
</gene>
<evidence type="ECO:0000256" key="1">
    <source>
        <dbReference type="SAM" id="Phobius"/>
    </source>
</evidence>
<dbReference type="Gene3D" id="1.25.40.10">
    <property type="entry name" value="Tetratricopeptide repeat domain"/>
    <property type="match status" value="1"/>
</dbReference>
<keyword evidence="3" id="KW-1185">Reference proteome</keyword>
<dbReference type="Proteomes" id="UP000028981">
    <property type="component" value="Unassembled WGS sequence"/>
</dbReference>
<proteinExistence type="predicted"/>
<accession>A0A087M551</accession>
<name>A0A087M551_9HYPH</name>
<dbReference type="RefSeq" id="WP_035080564.1">
    <property type="nucleotide sequence ID" value="NZ_JQGC01000004.1"/>
</dbReference>
<dbReference type="InterPro" id="IPR011990">
    <property type="entry name" value="TPR-like_helical_dom_sf"/>
</dbReference>
<dbReference type="EMBL" id="JQGC01000004">
    <property type="protein sequence ID" value="KFL32004.1"/>
    <property type="molecule type" value="Genomic_DNA"/>
</dbReference>
<comment type="caution">
    <text evidence="2">The sequence shown here is derived from an EMBL/GenBank/DDBJ whole genome shotgun (WGS) entry which is preliminary data.</text>
</comment>
<keyword evidence="1" id="KW-0472">Membrane</keyword>
<dbReference type="SUPFAM" id="SSF48452">
    <property type="entry name" value="TPR-like"/>
    <property type="match status" value="1"/>
</dbReference>
<feature type="transmembrane region" description="Helical" evidence="1">
    <location>
        <begin position="148"/>
        <end position="167"/>
    </location>
</feature>
<sequence length="586" mass="63999">MAQANDDKDAVLAALDRLTAWSEMARSPQLTRFLDYIVRKRLDGDTQSIKAYSIAVDVFGRPTDFDPQSDPIVRVQARRLRALLDQYYRGPGAQERLQIVLPIGRYVPDFLETDGTPPPPSSQTAQRFMDADIDAVPDATAPRGHVTVSWLVLLVIAIGAAALAYSLSTWGPRQEQQATQNGVMQQPSLRVMEFQNLTDDPSITAAVSGLAIELVDRLQPLNFLSVDYGGRGEVNSEPVKADGYLLTGIVRRDPGAPANLQYSVVLTDLSSNSVVWNRSLILTEQQLSDPGRIDRLSIDILAVLGNPRGPLHTRARQYLSQNPLVGGENLYLCRLLFTMYRESSTLGAAERARSCYAALPQSDQKTGIALAAVASLTAEGADSGKPSPTAQLDRYRVANEMLSEAVRVLPTSSFVWEQRARLHEVLGEHGLAEAAYGTALQSNPSNMDALAAHARHMAFMGQLDQAVPLAQRALDAYTIIPDWYYGVPTLLAIRERDFGKAARYADIYARADREMGPVLAILAAEGAGDDAQVARQLPRVLDVPSFRSVGIVTQLRRRITDTALLDRIRVALTDAGVPPLSLVTAY</sequence>
<dbReference type="STRING" id="46914.JP75_06325"/>
<keyword evidence="1" id="KW-0812">Transmembrane</keyword>
<keyword evidence="1" id="KW-1133">Transmembrane helix</keyword>
<organism evidence="2 3">
    <name type="scientific">Devosia riboflavina</name>
    <dbReference type="NCBI Taxonomy" id="46914"/>
    <lineage>
        <taxon>Bacteria</taxon>
        <taxon>Pseudomonadati</taxon>
        <taxon>Pseudomonadota</taxon>
        <taxon>Alphaproteobacteria</taxon>
        <taxon>Hyphomicrobiales</taxon>
        <taxon>Devosiaceae</taxon>
        <taxon>Devosia</taxon>
    </lineage>
</organism>
<dbReference type="AlphaFoldDB" id="A0A087M551"/>
<evidence type="ECO:0000313" key="3">
    <source>
        <dbReference type="Proteomes" id="UP000028981"/>
    </source>
</evidence>
<evidence type="ECO:0000313" key="2">
    <source>
        <dbReference type="EMBL" id="KFL32004.1"/>
    </source>
</evidence>
<dbReference type="OrthoDB" id="100177at2"/>